<dbReference type="InterPro" id="IPR018976">
    <property type="entry name" value="Imelysin-like"/>
</dbReference>
<dbReference type="InterPro" id="IPR034984">
    <property type="entry name" value="Imelysin-like_IPPA"/>
</dbReference>
<gene>
    <name evidence="5" type="ORF">E2L08_05860</name>
</gene>
<evidence type="ECO:0000313" key="5">
    <source>
        <dbReference type="EMBL" id="TDL81634.1"/>
    </source>
</evidence>
<evidence type="ECO:0000256" key="2">
    <source>
        <dbReference type="ARBA" id="ARBA00022729"/>
    </source>
</evidence>
<feature type="signal peptide" evidence="3">
    <location>
        <begin position="1"/>
        <end position="23"/>
    </location>
</feature>
<proteinExistence type="predicted"/>
<keyword evidence="2 3" id="KW-0732">Signal</keyword>
<feature type="domain" description="Imelysin-like" evidence="4">
    <location>
        <begin position="35"/>
        <end position="297"/>
    </location>
</feature>
<sequence>MRYLPTVLAAFALGALTAGPLAADVDAALDEHVLPRMERLAEATATLADAPCEADALRPAFAGAAAAWAGVSHLTLGPAEESGRARAVLFWPDERDSTARGLRLLEQQGPEAWTPEAIARASVAARGLGALERLIFERDAAPCALTLALADDLAATAAAIRDGWTGGFADLMRDPGGPGNTRFLTAGEAEAALFTSLMTGLELVADQRLGRPLGSFDDPRPRAAELWRAGVSQAMVVESLTALRELAGLLAPAPRTTAALDAAIAQAARLDDPAFAGVADPSGRFRVEALQTAVCEARNIAGDEIGGALGVRAGFNSADGD</sequence>
<dbReference type="InterPro" id="IPR038352">
    <property type="entry name" value="Imelysin_sf"/>
</dbReference>
<dbReference type="EMBL" id="SNAA01000004">
    <property type="protein sequence ID" value="TDL81634.1"/>
    <property type="molecule type" value="Genomic_DNA"/>
</dbReference>
<reference evidence="5 6" key="1">
    <citation type="submission" date="2019-03" db="EMBL/GenBank/DDBJ databases">
        <title>Primorskyibacter sp. SS33 isolated from sediments.</title>
        <authorList>
            <person name="Xunke S."/>
        </authorList>
    </citation>
    <scope>NUCLEOTIDE SEQUENCE [LARGE SCALE GENOMIC DNA]</scope>
    <source>
        <strain evidence="5 6">SS33</strain>
    </source>
</reference>
<protein>
    <submittedName>
        <fullName evidence="5">Signal peptidase</fullName>
    </submittedName>
</protein>
<accession>A0A4R6AF72</accession>
<dbReference type="RefSeq" id="WP_133396120.1">
    <property type="nucleotide sequence ID" value="NZ_SNAA01000004.1"/>
</dbReference>
<dbReference type="AlphaFoldDB" id="A0A4R6AF72"/>
<dbReference type="Pfam" id="PF09375">
    <property type="entry name" value="Peptidase_M75"/>
    <property type="match status" value="1"/>
</dbReference>
<name>A0A4R6AF72_9RHOB</name>
<dbReference type="Gene3D" id="1.20.1420.20">
    <property type="entry name" value="M75 peptidase, HXXE motif"/>
    <property type="match status" value="1"/>
</dbReference>
<dbReference type="GO" id="GO:0030313">
    <property type="term" value="C:cell envelope"/>
    <property type="evidence" value="ECO:0007669"/>
    <property type="project" value="UniProtKB-SubCell"/>
</dbReference>
<keyword evidence="6" id="KW-1185">Reference proteome</keyword>
<evidence type="ECO:0000259" key="4">
    <source>
        <dbReference type="Pfam" id="PF09375"/>
    </source>
</evidence>
<comment type="subcellular location">
    <subcellularLocation>
        <location evidence="1">Cell envelope</location>
    </subcellularLocation>
</comment>
<evidence type="ECO:0000256" key="1">
    <source>
        <dbReference type="ARBA" id="ARBA00004196"/>
    </source>
</evidence>
<organism evidence="5 6">
    <name type="scientific">Palleronia sediminis</name>
    <dbReference type="NCBI Taxonomy" id="2547833"/>
    <lineage>
        <taxon>Bacteria</taxon>
        <taxon>Pseudomonadati</taxon>
        <taxon>Pseudomonadota</taxon>
        <taxon>Alphaproteobacteria</taxon>
        <taxon>Rhodobacterales</taxon>
        <taxon>Roseobacteraceae</taxon>
        <taxon>Palleronia</taxon>
    </lineage>
</organism>
<evidence type="ECO:0000256" key="3">
    <source>
        <dbReference type="SAM" id="SignalP"/>
    </source>
</evidence>
<dbReference type="CDD" id="cd14659">
    <property type="entry name" value="Imelysin-like_IPPA"/>
    <property type="match status" value="1"/>
</dbReference>
<comment type="caution">
    <text evidence="5">The sequence shown here is derived from an EMBL/GenBank/DDBJ whole genome shotgun (WGS) entry which is preliminary data.</text>
</comment>
<evidence type="ECO:0000313" key="6">
    <source>
        <dbReference type="Proteomes" id="UP000295701"/>
    </source>
</evidence>
<feature type="chain" id="PRO_5020366074" evidence="3">
    <location>
        <begin position="24"/>
        <end position="321"/>
    </location>
</feature>
<dbReference type="Proteomes" id="UP000295701">
    <property type="component" value="Unassembled WGS sequence"/>
</dbReference>
<dbReference type="OrthoDB" id="5729110at2"/>